<gene>
    <name evidence="1" type="ORF">DI536_23340</name>
</gene>
<organism evidence="1 2">
    <name type="scientific">Archangium gephyra</name>
    <dbReference type="NCBI Taxonomy" id="48"/>
    <lineage>
        <taxon>Bacteria</taxon>
        <taxon>Pseudomonadati</taxon>
        <taxon>Myxococcota</taxon>
        <taxon>Myxococcia</taxon>
        <taxon>Myxococcales</taxon>
        <taxon>Cystobacterineae</taxon>
        <taxon>Archangiaceae</taxon>
        <taxon>Archangium</taxon>
    </lineage>
</organism>
<dbReference type="AlphaFoldDB" id="A0A2W5T1F0"/>
<dbReference type="Proteomes" id="UP000249061">
    <property type="component" value="Unassembled WGS sequence"/>
</dbReference>
<name>A0A2W5T1F0_9BACT</name>
<protein>
    <submittedName>
        <fullName evidence="1">Uncharacterized protein</fullName>
    </submittedName>
</protein>
<dbReference type="EMBL" id="QFQP01000022">
    <property type="protein sequence ID" value="PZR09170.1"/>
    <property type="molecule type" value="Genomic_DNA"/>
</dbReference>
<accession>A0A2W5T1F0</accession>
<evidence type="ECO:0000313" key="1">
    <source>
        <dbReference type="EMBL" id="PZR09170.1"/>
    </source>
</evidence>
<sequence length="97" mass="9958">MPKLLAVAAVVLLLDVFPGRCGGGANPPSTLAGPCQTTCDCDPTMNAPIRCPGQWECNADQRCEYSCGDDCLEDGGCADAKKTCTGVACVTSRATCP</sequence>
<proteinExistence type="predicted"/>
<reference evidence="1 2" key="1">
    <citation type="submission" date="2017-08" db="EMBL/GenBank/DDBJ databases">
        <title>Infants hospitalized years apart are colonized by the same room-sourced microbial strains.</title>
        <authorList>
            <person name="Brooks B."/>
            <person name="Olm M.R."/>
            <person name="Firek B.A."/>
            <person name="Baker R."/>
            <person name="Thomas B.C."/>
            <person name="Morowitz M.J."/>
            <person name="Banfield J.F."/>
        </authorList>
    </citation>
    <scope>NUCLEOTIDE SEQUENCE [LARGE SCALE GENOMIC DNA]</scope>
    <source>
        <strain evidence="1">S2_003_000_R2_14</strain>
    </source>
</reference>
<comment type="caution">
    <text evidence="1">The sequence shown here is derived from an EMBL/GenBank/DDBJ whole genome shotgun (WGS) entry which is preliminary data.</text>
</comment>
<evidence type="ECO:0000313" key="2">
    <source>
        <dbReference type="Proteomes" id="UP000249061"/>
    </source>
</evidence>